<name>A0ABS5YMM0_9ACTN</name>
<comment type="caution">
    <text evidence="2">The sequence shown here is derived from an EMBL/GenBank/DDBJ whole genome shotgun (WGS) entry which is preliminary data.</text>
</comment>
<reference evidence="2 3" key="1">
    <citation type="submission" date="2021-06" db="EMBL/GenBank/DDBJ databases">
        <title>Actinoplanes lichenicola sp. nov., and Actinoplanes ovalisporus sp. nov., isolated from lichen in Thailand.</title>
        <authorList>
            <person name="Saeng-In P."/>
            <person name="Kanchanasin P."/>
            <person name="Yuki M."/>
            <person name="Kudo T."/>
            <person name="Ohkuma M."/>
            <person name="Phongsopitanun W."/>
            <person name="Tanasupawat S."/>
        </authorList>
    </citation>
    <scope>NUCLEOTIDE SEQUENCE [LARGE SCALE GENOMIC DNA]</scope>
    <source>
        <strain evidence="2 3">NBRC 110975</strain>
    </source>
</reference>
<dbReference type="InterPro" id="IPR007278">
    <property type="entry name" value="DUF397"/>
</dbReference>
<dbReference type="Proteomes" id="UP001519654">
    <property type="component" value="Unassembled WGS sequence"/>
</dbReference>
<sequence>MHRPDFRSARWRKSSGSVETNCVEVALVGGVIGVRNSRDPSGPVLAFTRSEWAAFLTGVQGNEFELGELSK</sequence>
<dbReference type="EMBL" id="JAHKKG010000004">
    <property type="protein sequence ID" value="MBU2664707.1"/>
    <property type="molecule type" value="Genomic_DNA"/>
</dbReference>
<accession>A0ABS5YMM0</accession>
<dbReference type="Pfam" id="PF04149">
    <property type="entry name" value="DUF397"/>
    <property type="match status" value="1"/>
</dbReference>
<feature type="domain" description="DUF397" evidence="1">
    <location>
        <begin position="9"/>
        <end position="60"/>
    </location>
</feature>
<evidence type="ECO:0000313" key="3">
    <source>
        <dbReference type="Proteomes" id="UP001519654"/>
    </source>
</evidence>
<protein>
    <submittedName>
        <fullName evidence="2">DUF397 domain-containing protein</fullName>
    </submittedName>
</protein>
<evidence type="ECO:0000259" key="1">
    <source>
        <dbReference type="Pfam" id="PF04149"/>
    </source>
</evidence>
<organism evidence="2 3">
    <name type="scientific">Paractinoplanes bogorensis</name>
    <dbReference type="NCBI Taxonomy" id="1610840"/>
    <lineage>
        <taxon>Bacteria</taxon>
        <taxon>Bacillati</taxon>
        <taxon>Actinomycetota</taxon>
        <taxon>Actinomycetes</taxon>
        <taxon>Micromonosporales</taxon>
        <taxon>Micromonosporaceae</taxon>
        <taxon>Paractinoplanes</taxon>
    </lineage>
</organism>
<proteinExistence type="predicted"/>
<gene>
    <name evidence="2" type="ORF">KOI35_14485</name>
</gene>
<evidence type="ECO:0000313" key="2">
    <source>
        <dbReference type="EMBL" id="MBU2664707.1"/>
    </source>
</evidence>
<dbReference type="RefSeq" id="WP_215787556.1">
    <property type="nucleotide sequence ID" value="NZ_JAHKKG010000004.1"/>
</dbReference>
<keyword evidence="3" id="KW-1185">Reference proteome</keyword>